<feature type="transmembrane region" description="Helical" evidence="1">
    <location>
        <begin position="180"/>
        <end position="204"/>
    </location>
</feature>
<feature type="transmembrane region" description="Helical" evidence="1">
    <location>
        <begin position="140"/>
        <end position="159"/>
    </location>
</feature>
<sequence>MSALRRPAVLACSAAHKPMAGPFGLGLGLPAALMFLPQRPQVWKPFASQLSAFSSSFSSYPTLSSSNNSNNRDRSHNGSASSRFPRLRFLAASVPLVMVANEAPATSAQATAGNRNDHGLPLNAEVAAEVSKGSVLVSTFSKTLVLLVGVAIAAQSLAARAGIDLVKYLHLKERLEKTRVLSFLASNTIFKLAFGTTFALSAFMSF</sequence>
<comment type="caution">
    <text evidence="2">The sequence shown here is derived from an EMBL/GenBank/DDBJ whole genome shotgun (WGS) entry which is preliminary data.</text>
</comment>
<keyword evidence="3" id="KW-1185">Reference proteome</keyword>
<evidence type="ECO:0000313" key="3">
    <source>
        <dbReference type="Proteomes" id="UP001642502"/>
    </source>
</evidence>
<organism evidence="2 3">
    <name type="scientific">Sporothrix epigloea</name>
    <dbReference type="NCBI Taxonomy" id="1892477"/>
    <lineage>
        <taxon>Eukaryota</taxon>
        <taxon>Fungi</taxon>
        <taxon>Dikarya</taxon>
        <taxon>Ascomycota</taxon>
        <taxon>Pezizomycotina</taxon>
        <taxon>Sordariomycetes</taxon>
        <taxon>Sordariomycetidae</taxon>
        <taxon>Ophiostomatales</taxon>
        <taxon>Ophiostomataceae</taxon>
        <taxon>Sporothrix</taxon>
    </lineage>
</organism>
<proteinExistence type="predicted"/>
<evidence type="ECO:0000256" key="1">
    <source>
        <dbReference type="SAM" id="Phobius"/>
    </source>
</evidence>
<name>A0ABP0D648_9PEZI</name>
<protein>
    <submittedName>
        <fullName evidence="2">Uncharacterized protein</fullName>
    </submittedName>
</protein>
<dbReference type="Proteomes" id="UP001642502">
    <property type="component" value="Unassembled WGS sequence"/>
</dbReference>
<accession>A0ABP0D648</accession>
<keyword evidence="1" id="KW-0812">Transmembrane</keyword>
<evidence type="ECO:0000313" key="2">
    <source>
        <dbReference type="EMBL" id="CAK7263691.1"/>
    </source>
</evidence>
<keyword evidence="1" id="KW-0472">Membrane</keyword>
<dbReference type="EMBL" id="CAWUON010000004">
    <property type="protein sequence ID" value="CAK7263691.1"/>
    <property type="molecule type" value="Genomic_DNA"/>
</dbReference>
<gene>
    <name evidence="2" type="ORF">SEPCBS119000_000611</name>
</gene>
<keyword evidence="1" id="KW-1133">Transmembrane helix</keyword>
<reference evidence="2 3" key="1">
    <citation type="submission" date="2024-01" db="EMBL/GenBank/DDBJ databases">
        <authorList>
            <person name="Allen C."/>
            <person name="Tagirdzhanova G."/>
        </authorList>
    </citation>
    <scope>NUCLEOTIDE SEQUENCE [LARGE SCALE GENOMIC DNA]</scope>
    <source>
        <strain evidence="2 3">CBS 119000</strain>
    </source>
</reference>